<gene>
    <name evidence="2" type="ORF">MN202_03770</name>
</gene>
<dbReference type="Proteomes" id="UP001375382">
    <property type="component" value="Unassembled WGS sequence"/>
</dbReference>
<name>A0ABU8C353_9GAMM</name>
<evidence type="ECO:0000313" key="2">
    <source>
        <dbReference type="EMBL" id="MEH8016336.1"/>
    </source>
</evidence>
<keyword evidence="1" id="KW-0732">Signal</keyword>
<evidence type="ECO:0000256" key="1">
    <source>
        <dbReference type="SAM" id="SignalP"/>
    </source>
</evidence>
<feature type="signal peptide" evidence="1">
    <location>
        <begin position="1"/>
        <end position="16"/>
    </location>
</feature>
<reference evidence="2 3" key="1">
    <citation type="journal article" date="2023" name="Ecotoxicol. Environ. Saf.">
        <title>Mercury remediation potential of mercury-resistant strain Rheinheimera metallidurans sp. nov. isolated from a municipal waste dumping site.</title>
        <authorList>
            <person name="Yadav V."/>
            <person name="Manjhi A."/>
            <person name="Vadakedath N."/>
        </authorList>
    </citation>
    <scope>NUCLEOTIDE SEQUENCE [LARGE SCALE GENOMIC DNA]</scope>
    <source>
        <strain evidence="2 3">E-49</strain>
    </source>
</reference>
<dbReference type="EMBL" id="JALAAR010000002">
    <property type="protein sequence ID" value="MEH8016336.1"/>
    <property type="molecule type" value="Genomic_DNA"/>
</dbReference>
<protein>
    <recommendedName>
        <fullName evidence="4">ABC-type amino acid transport substrate-binding protein</fullName>
    </recommendedName>
</protein>
<sequence length="289" mass="32505">MNKFLLLCLLVFSAQAETLKTVITVDRDVFEDSRRFLNGRDALEITDFSTEYARRDIVDFVLIQQAVALGGIKLVVKFEPGNYDARNLRSISTGLLLIGLDTFWLSELEKLQEQIFISDPLIRRGEFIAGVYTSPHNSQALAVTSLAQLKKLSAISSSHWHADWTTWQRISPEKLINDPSWPSQAKLVSRGWVDVMLAPFLPTMPFTMRGPDYELIAIPGVKVGLYDSRHVAVSRLHPDGERVFAALQSGLAQLRKDGRIVKAYTEAGFFHPAVANWTLLNPISNQTRH</sequence>
<keyword evidence="3" id="KW-1185">Reference proteome</keyword>
<feature type="chain" id="PRO_5047142107" description="ABC-type amino acid transport substrate-binding protein" evidence="1">
    <location>
        <begin position="17"/>
        <end position="289"/>
    </location>
</feature>
<comment type="caution">
    <text evidence="2">The sequence shown here is derived from an EMBL/GenBank/DDBJ whole genome shotgun (WGS) entry which is preliminary data.</text>
</comment>
<evidence type="ECO:0008006" key="4">
    <source>
        <dbReference type="Google" id="ProtNLM"/>
    </source>
</evidence>
<organism evidence="2 3">
    <name type="scientific">Rheinheimera muenzenbergensis</name>
    <dbReference type="NCBI Taxonomy" id="1193628"/>
    <lineage>
        <taxon>Bacteria</taxon>
        <taxon>Pseudomonadati</taxon>
        <taxon>Pseudomonadota</taxon>
        <taxon>Gammaproteobacteria</taxon>
        <taxon>Chromatiales</taxon>
        <taxon>Chromatiaceae</taxon>
        <taxon>Rheinheimera</taxon>
    </lineage>
</organism>
<proteinExistence type="predicted"/>
<evidence type="ECO:0000313" key="3">
    <source>
        <dbReference type="Proteomes" id="UP001375382"/>
    </source>
</evidence>
<dbReference type="SUPFAM" id="SSF53850">
    <property type="entry name" value="Periplasmic binding protein-like II"/>
    <property type="match status" value="1"/>
</dbReference>
<dbReference type="RefSeq" id="WP_335734748.1">
    <property type="nucleotide sequence ID" value="NZ_JALAAR010000002.1"/>
</dbReference>
<accession>A0ABU8C353</accession>